<evidence type="ECO:0000256" key="5">
    <source>
        <dbReference type="ARBA" id="ARBA00023242"/>
    </source>
</evidence>
<reference evidence="9" key="3">
    <citation type="submission" date="2022-01" db="UniProtKB">
        <authorList>
            <consortium name="EnsemblPlants"/>
        </authorList>
    </citation>
    <scope>IDENTIFICATION</scope>
    <source>
        <strain evidence="9">subsp. vulgare</strain>
    </source>
</reference>
<dbReference type="GO" id="GO:0000978">
    <property type="term" value="F:RNA polymerase II cis-regulatory region sequence-specific DNA binding"/>
    <property type="evidence" value="ECO:0000318"/>
    <property type="project" value="GO_Central"/>
</dbReference>
<protein>
    <recommendedName>
        <fullName evidence="11">MADS-box transcription factor 23-like</fullName>
    </recommendedName>
</protein>
<organism evidence="9 10">
    <name type="scientific">Hordeum vulgare subsp. vulgare</name>
    <name type="common">Domesticated barley</name>
    <dbReference type="NCBI Taxonomy" id="112509"/>
    <lineage>
        <taxon>Eukaryota</taxon>
        <taxon>Viridiplantae</taxon>
        <taxon>Streptophyta</taxon>
        <taxon>Embryophyta</taxon>
        <taxon>Tracheophyta</taxon>
        <taxon>Spermatophyta</taxon>
        <taxon>Magnoliopsida</taxon>
        <taxon>Liliopsida</taxon>
        <taxon>Poales</taxon>
        <taxon>Poaceae</taxon>
        <taxon>BOP clade</taxon>
        <taxon>Pooideae</taxon>
        <taxon>Triticodae</taxon>
        <taxon>Triticeae</taxon>
        <taxon>Hordeinae</taxon>
        <taxon>Hordeum</taxon>
    </lineage>
</organism>
<dbReference type="InterPro" id="IPR036879">
    <property type="entry name" value="TF_MADSbox_sf"/>
</dbReference>
<keyword evidence="5" id="KW-0539">Nucleus</keyword>
<proteinExistence type="predicted"/>
<dbReference type="PRINTS" id="PR00404">
    <property type="entry name" value="MADSDOMAIN"/>
</dbReference>
<dbReference type="InterPro" id="IPR002100">
    <property type="entry name" value="TF_MADSbox"/>
</dbReference>
<keyword evidence="10" id="KW-1185">Reference proteome</keyword>
<dbReference type="Pfam" id="PF00319">
    <property type="entry name" value="SRF-TF"/>
    <property type="match status" value="1"/>
</dbReference>
<dbReference type="PANTHER" id="PTHR48019">
    <property type="entry name" value="SERUM RESPONSE FACTOR HOMOLOG"/>
    <property type="match status" value="1"/>
</dbReference>
<dbReference type="SUPFAM" id="SSF55455">
    <property type="entry name" value="SRF-like"/>
    <property type="match status" value="1"/>
</dbReference>
<dbReference type="GO" id="GO:0046983">
    <property type="term" value="F:protein dimerization activity"/>
    <property type="evidence" value="ECO:0007669"/>
    <property type="project" value="InterPro"/>
</dbReference>
<dbReference type="PROSITE" id="PS50066">
    <property type="entry name" value="MADS_BOX_2"/>
    <property type="match status" value="1"/>
</dbReference>
<feature type="coiled-coil region" evidence="6">
    <location>
        <begin position="91"/>
        <end position="118"/>
    </location>
</feature>
<dbReference type="Gramene" id="HORVU.MOREX.r3.5HG0419930.1">
    <property type="protein sequence ID" value="HORVU.MOREX.r3.5HG0419930.1"/>
    <property type="gene ID" value="HORVU.MOREX.r3.5HG0419930"/>
</dbReference>
<dbReference type="CDD" id="cd00265">
    <property type="entry name" value="MADS_MEF2_like"/>
    <property type="match status" value="1"/>
</dbReference>
<dbReference type="AlphaFoldDB" id="A0A8I6YM35"/>
<dbReference type="InterPro" id="IPR050142">
    <property type="entry name" value="MADS-box/MEF2_TF"/>
</dbReference>
<reference evidence="10" key="1">
    <citation type="journal article" date="2012" name="Nature">
        <title>A physical, genetic and functional sequence assembly of the barley genome.</title>
        <authorList>
            <consortium name="The International Barley Genome Sequencing Consortium"/>
            <person name="Mayer K.F."/>
            <person name="Waugh R."/>
            <person name="Brown J.W."/>
            <person name="Schulman A."/>
            <person name="Langridge P."/>
            <person name="Platzer M."/>
            <person name="Fincher G.B."/>
            <person name="Muehlbauer G.J."/>
            <person name="Sato K."/>
            <person name="Close T.J."/>
            <person name="Wise R.P."/>
            <person name="Stein N."/>
        </authorList>
    </citation>
    <scope>NUCLEOTIDE SEQUENCE [LARGE SCALE GENOMIC DNA]</scope>
    <source>
        <strain evidence="10">cv. Morex</strain>
    </source>
</reference>
<dbReference type="Pfam" id="PF01486">
    <property type="entry name" value="K-box"/>
    <property type="match status" value="1"/>
</dbReference>
<feature type="domain" description="MADS-box" evidence="7">
    <location>
        <begin position="1"/>
        <end position="61"/>
    </location>
</feature>
<evidence type="ECO:0000256" key="4">
    <source>
        <dbReference type="ARBA" id="ARBA00023163"/>
    </source>
</evidence>
<dbReference type="Gramene" id="HORVU.MOREX.r2.5HG0349390.1">
    <property type="protein sequence ID" value="HORVU.MOREX.r2.5HG0349390.1"/>
    <property type="gene ID" value="HORVU.MOREX.r2.5HG0349390"/>
</dbReference>
<accession>A0A8I6YM35</accession>
<evidence type="ECO:0000256" key="2">
    <source>
        <dbReference type="ARBA" id="ARBA00023015"/>
    </source>
</evidence>
<keyword evidence="6" id="KW-0175">Coiled coil</keyword>
<dbReference type="PROSITE" id="PS51297">
    <property type="entry name" value="K_BOX"/>
    <property type="match status" value="1"/>
</dbReference>
<dbReference type="GO" id="GO:0005634">
    <property type="term" value="C:nucleus"/>
    <property type="evidence" value="ECO:0007669"/>
    <property type="project" value="UniProtKB-SubCell"/>
</dbReference>
<reference evidence="9" key="2">
    <citation type="submission" date="2020-10" db="EMBL/GenBank/DDBJ databases">
        <authorList>
            <person name="Scholz U."/>
            <person name="Mascher M."/>
            <person name="Fiebig A."/>
        </authorList>
    </citation>
    <scope>NUCLEOTIDE SEQUENCE [LARGE SCALE GENOMIC DNA]</scope>
    <source>
        <strain evidence="9">cv. Morex</strain>
    </source>
</reference>
<evidence type="ECO:0000256" key="6">
    <source>
        <dbReference type="SAM" id="Coils"/>
    </source>
</evidence>
<keyword evidence="4" id="KW-0804">Transcription</keyword>
<dbReference type="InterPro" id="IPR002487">
    <property type="entry name" value="TF_Kbox"/>
</dbReference>
<dbReference type="GO" id="GO:0045944">
    <property type="term" value="P:positive regulation of transcription by RNA polymerase II"/>
    <property type="evidence" value="ECO:0007669"/>
    <property type="project" value="InterPro"/>
</dbReference>
<feature type="domain" description="K-box" evidence="8">
    <location>
        <begin position="91"/>
        <end position="181"/>
    </location>
</feature>
<evidence type="ECO:0008006" key="11">
    <source>
        <dbReference type="Google" id="ProtNLM"/>
    </source>
</evidence>
<comment type="subcellular location">
    <subcellularLocation>
        <location evidence="1">Nucleus</location>
    </subcellularLocation>
</comment>
<keyword evidence="3" id="KW-0238">DNA-binding</keyword>
<dbReference type="SMART" id="SM00432">
    <property type="entry name" value="MADS"/>
    <property type="match status" value="1"/>
</dbReference>
<evidence type="ECO:0000313" key="9">
    <source>
        <dbReference type="EnsemblPlants" id="HORVU.MOREX.r3.5HG0419930.1"/>
    </source>
</evidence>
<evidence type="ECO:0000259" key="8">
    <source>
        <dbReference type="PROSITE" id="PS51297"/>
    </source>
</evidence>
<dbReference type="Proteomes" id="UP000011116">
    <property type="component" value="Chromosome 5H"/>
</dbReference>
<keyword evidence="2" id="KW-0805">Transcription regulation</keyword>
<evidence type="ECO:0000313" key="10">
    <source>
        <dbReference type="Proteomes" id="UP000011116"/>
    </source>
</evidence>
<sequence>MARGKIVIRRIEKMSSRQVTFSKRRRGLLKKAHELAILCDVQVGVIVFSSTGRLYEYASSTTTTTMGMPSIIHKYQSAREHQQLLNPVSQIMFWEGEVRKLQQEMQILQDHQRKLMGERLSNLGVNDLCLLENQLENSLRCIREKKEQSFANHTVQLNEKGYIFHQENFQLSEEIKLMHAQNLELKNKLYALNGSTKGATCYPPSQSIYEKY</sequence>
<dbReference type="SMR" id="A0A8I6YM35"/>
<evidence type="ECO:0000256" key="1">
    <source>
        <dbReference type="ARBA" id="ARBA00004123"/>
    </source>
</evidence>
<dbReference type="Gene3D" id="3.40.1810.10">
    <property type="entry name" value="Transcription factor, MADS-box"/>
    <property type="match status" value="1"/>
</dbReference>
<dbReference type="GO" id="GO:0000981">
    <property type="term" value="F:DNA-binding transcription factor activity, RNA polymerase II-specific"/>
    <property type="evidence" value="ECO:0000318"/>
    <property type="project" value="GO_Central"/>
</dbReference>
<name>A0A8I6YM35_HORVV</name>
<evidence type="ECO:0000256" key="3">
    <source>
        <dbReference type="ARBA" id="ARBA00023125"/>
    </source>
</evidence>
<dbReference type="EnsemblPlants" id="HORVU.MOREX.r3.5HG0419930.1">
    <property type="protein sequence ID" value="HORVU.MOREX.r3.5HG0419930.1"/>
    <property type="gene ID" value="HORVU.MOREX.r3.5HG0419930"/>
</dbReference>
<dbReference type="PROSITE" id="PS00350">
    <property type="entry name" value="MADS_BOX_1"/>
    <property type="match status" value="1"/>
</dbReference>
<dbReference type="InterPro" id="IPR033896">
    <property type="entry name" value="MEF2-like_N"/>
</dbReference>
<dbReference type="GO" id="GO:0006357">
    <property type="term" value="P:regulation of transcription by RNA polymerase II"/>
    <property type="evidence" value="ECO:0000318"/>
    <property type="project" value="GO_Central"/>
</dbReference>
<evidence type="ECO:0000259" key="7">
    <source>
        <dbReference type="PROSITE" id="PS50066"/>
    </source>
</evidence>